<dbReference type="InterPro" id="IPR044926">
    <property type="entry name" value="RGS_subdomain_2"/>
</dbReference>
<dbReference type="PANTHER" id="PTHR45746">
    <property type="entry name" value="LP21163P"/>
    <property type="match status" value="1"/>
</dbReference>
<dbReference type="SMART" id="SM01224">
    <property type="entry name" value="G_gamma"/>
    <property type="match status" value="1"/>
</dbReference>
<dbReference type="GO" id="GO:0008277">
    <property type="term" value="P:regulation of G protein-coupled receptor signaling pathway"/>
    <property type="evidence" value="ECO:0007669"/>
    <property type="project" value="InterPro"/>
</dbReference>
<dbReference type="GO" id="GO:0007186">
    <property type="term" value="P:G protein-coupled receptor signaling pathway"/>
    <property type="evidence" value="ECO:0007669"/>
    <property type="project" value="InterPro"/>
</dbReference>
<dbReference type="SUPFAM" id="SSF48670">
    <property type="entry name" value="Transducin (heterotrimeric G protein), gamma chain"/>
    <property type="match status" value="1"/>
</dbReference>
<evidence type="ECO:0000259" key="2">
    <source>
        <dbReference type="PROSITE" id="PS50058"/>
    </source>
</evidence>
<keyword evidence="1" id="KW-0734">Signal transduction inhibitor</keyword>
<evidence type="ECO:0000313" key="3">
    <source>
        <dbReference type="EMBL" id="CAD7406041.1"/>
    </source>
</evidence>
<dbReference type="InterPro" id="IPR036284">
    <property type="entry name" value="GGL_sf"/>
</dbReference>
<dbReference type="SMART" id="SM00224">
    <property type="entry name" value="GGL"/>
    <property type="match status" value="1"/>
</dbReference>
<name>A0A7R9D0T8_TIMCR</name>
<organism evidence="3">
    <name type="scientific">Timema cristinae</name>
    <name type="common">Walking stick</name>
    <dbReference type="NCBI Taxonomy" id="61476"/>
    <lineage>
        <taxon>Eukaryota</taxon>
        <taxon>Metazoa</taxon>
        <taxon>Ecdysozoa</taxon>
        <taxon>Arthropoda</taxon>
        <taxon>Hexapoda</taxon>
        <taxon>Insecta</taxon>
        <taxon>Pterygota</taxon>
        <taxon>Neoptera</taxon>
        <taxon>Polyneoptera</taxon>
        <taxon>Phasmatodea</taxon>
        <taxon>Timematodea</taxon>
        <taxon>Timematoidea</taxon>
        <taxon>Timematidae</taxon>
        <taxon>Timema</taxon>
    </lineage>
</organism>
<dbReference type="Gene3D" id="4.10.260.10">
    <property type="entry name" value="Transducin (heterotrimeric G protein), gamma chain"/>
    <property type="match status" value="1"/>
</dbReference>
<dbReference type="InterPro" id="IPR047016">
    <property type="entry name" value="RGS6/7/9/11"/>
</dbReference>
<dbReference type="GO" id="GO:0005737">
    <property type="term" value="C:cytoplasm"/>
    <property type="evidence" value="ECO:0007669"/>
    <property type="project" value="TreeGrafter"/>
</dbReference>
<dbReference type="GO" id="GO:0043005">
    <property type="term" value="C:neuron projection"/>
    <property type="evidence" value="ECO:0007669"/>
    <property type="project" value="TreeGrafter"/>
</dbReference>
<proteinExistence type="predicted"/>
<dbReference type="PANTHER" id="PTHR45746:SF5">
    <property type="entry name" value="REGULATOR OF G-PROTEIN SIGNALING 7"/>
    <property type="match status" value="1"/>
</dbReference>
<feature type="domain" description="G protein gamma" evidence="2">
    <location>
        <begin position="37"/>
        <end position="86"/>
    </location>
</feature>
<sequence length="258" mass="29597">MDEGGGKAKRRGKSRLWGKGKTWFLGLPLVFSDVKWVDFLRSCLVRTRVKVSQALDNLLEHCETYIEYDPFLTGLQPSSPWISEDPIYWQLNSPLVDVPTEKRVKRWALSMEELVSDPTEGTEKSCAQRQCTGMSLTHDSSRRLDQRQCTGVSLTHDSSRRLDQRQCTGMSLTHDSSRRLDQRQCTGMSLTHDSSRRLDQRQCTGMSLTHDSSRRLDQRQCTGMSYARFKSPSGPKTIHRNELRTIQVAVWTKDNAQE</sequence>
<dbReference type="PROSITE" id="PS50058">
    <property type="entry name" value="G_PROTEIN_GAMMA"/>
    <property type="match status" value="1"/>
</dbReference>
<dbReference type="GO" id="GO:0009968">
    <property type="term" value="P:negative regulation of signal transduction"/>
    <property type="evidence" value="ECO:0007669"/>
    <property type="project" value="UniProtKB-KW"/>
</dbReference>
<dbReference type="GO" id="GO:0005096">
    <property type="term" value="F:GTPase activator activity"/>
    <property type="evidence" value="ECO:0007669"/>
    <property type="project" value="TreeGrafter"/>
</dbReference>
<reference evidence="3" key="1">
    <citation type="submission" date="2020-11" db="EMBL/GenBank/DDBJ databases">
        <authorList>
            <person name="Tran Van P."/>
        </authorList>
    </citation>
    <scope>NUCLEOTIDE SEQUENCE</scope>
</reference>
<evidence type="ECO:0000256" key="1">
    <source>
        <dbReference type="ARBA" id="ARBA00022700"/>
    </source>
</evidence>
<dbReference type="GO" id="GO:0005886">
    <property type="term" value="C:plasma membrane"/>
    <property type="evidence" value="ECO:0007669"/>
    <property type="project" value="TreeGrafter"/>
</dbReference>
<dbReference type="CDD" id="cd00068">
    <property type="entry name" value="GGL"/>
    <property type="match status" value="1"/>
</dbReference>
<dbReference type="Pfam" id="PF00631">
    <property type="entry name" value="G-gamma"/>
    <property type="match status" value="1"/>
</dbReference>
<dbReference type="EMBL" id="OC319684">
    <property type="protein sequence ID" value="CAD7406041.1"/>
    <property type="molecule type" value="Genomic_DNA"/>
</dbReference>
<dbReference type="Gene3D" id="1.10.167.10">
    <property type="entry name" value="Regulator of G-protein Signalling 4, domain 2"/>
    <property type="match status" value="1"/>
</dbReference>
<dbReference type="AlphaFoldDB" id="A0A7R9D0T8"/>
<protein>
    <recommendedName>
        <fullName evidence="2">G protein gamma domain-containing protein</fullName>
    </recommendedName>
</protein>
<gene>
    <name evidence="3" type="ORF">TCEB3V08_LOCUS8305</name>
</gene>
<dbReference type="InterPro" id="IPR015898">
    <property type="entry name" value="G-protein_gamma-like_dom"/>
</dbReference>
<accession>A0A7R9D0T8</accession>